<dbReference type="SMART" id="SM00451">
    <property type="entry name" value="ZnF_U1"/>
    <property type="match status" value="2"/>
</dbReference>
<evidence type="ECO:0000259" key="4">
    <source>
        <dbReference type="PROSITE" id="PS00028"/>
    </source>
</evidence>
<evidence type="ECO:0000256" key="1">
    <source>
        <dbReference type="ARBA" id="ARBA00022517"/>
    </source>
</evidence>
<protein>
    <recommendedName>
        <fullName evidence="4">C2H2-type domain-containing protein</fullName>
    </recommendedName>
</protein>
<evidence type="ECO:0000256" key="3">
    <source>
        <dbReference type="SAM" id="MobiDB-lite"/>
    </source>
</evidence>
<gene>
    <name evidence="5" type="ORF">MNOR_LOCUS17870</name>
</gene>
<feature type="region of interest" description="Disordered" evidence="3">
    <location>
        <begin position="103"/>
        <end position="132"/>
    </location>
</feature>
<dbReference type="PANTHER" id="PTHR13182:SF8">
    <property type="entry name" value="CYTOPLASMIC 60S SUBUNIT BIOGENESIS FACTOR ZNF622"/>
    <property type="match status" value="1"/>
</dbReference>
<feature type="non-terminal residue" evidence="5">
    <location>
        <position position="132"/>
    </location>
</feature>
<accession>A0AAV2QW83</accession>
<dbReference type="EMBL" id="CAXKWB010012526">
    <property type="protein sequence ID" value="CAL4104867.1"/>
    <property type="molecule type" value="Genomic_DNA"/>
</dbReference>
<evidence type="ECO:0000256" key="2">
    <source>
        <dbReference type="ARBA" id="ARBA00034126"/>
    </source>
</evidence>
<evidence type="ECO:0000313" key="6">
    <source>
        <dbReference type="Proteomes" id="UP001497623"/>
    </source>
</evidence>
<dbReference type="SUPFAM" id="SSF57667">
    <property type="entry name" value="beta-beta-alpha zinc fingers"/>
    <property type="match status" value="1"/>
</dbReference>
<comment type="similarity">
    <text evidence="2">Belongs to the REI1 family.</text>
</comment>
<keyword evidence="6" id="KW-1185">Reference proteome</keyword>
<name>A0AAV2QW83_MEGNR</name>
<dbReference type="GO" id="GO:0008270">
    <property type="term" value="F:zinc ion binding"/>
    <property type="evidence" value="ECO:0007669"/>
    <property type="project" value="InterPro"/>
</dbReference>
<proteinExistence type="inferred from homology"/>
<dbReference type="GO" id="GO:0030687">
    <property type="term" value="C:preribosome, large subunit precursor"/>
    <property type="evidence" value="ECO:0007669"/>
    <property type="project" value="TreeGrafter"/>
</dbReference>
<dbReference type="InterPro" id="IPR013087">
    <property type="entry name" value="Znf_C2H2_type"/>
</dbReference>
<keyword evidence="1" id="KW-0690">Ribosome biogenesis</keyword>
<dbReference type="InterPro" id="IPR040025">
    <property type="entry name" value="Znf622/Rei1/Reh1"/>
</dbReference>
<organism evidence="5 6">
    <name type="scientific">Meganyctiphanes norvegica</name>
    <name type="common">Northern krill</name>
    <name type="synonym">Thysanopoda norvegica</name>
    <dbReference type="NCBI Taxonomy" id="48144"/>
    <lineage>
        <taxon>Eukaryota</taxon>
        <taxon>Metazoa</taxon>
        <taxon>Ecdysozoa</taxon>
        <taxon>Arthropoda</taxon>
        <taxon>Crustacea</taxon>
        <taxon>Multicrustacea</taxon>
        <taxon>Malacostraca</taxon>
        <taxon>Eumalacostraca</taxon>
        <taxon>Eucarida</taxon>
        <taxon>Euphausiacea</taxon>
        <taxon>Euphausiidae</taxon>
        <taxon>Meganyctiphanes</taxon>
    </lineage>
</organism>
<dbReference type="GO" id="GO:0042273">
    <property type="term" value="P:ribosomal large subunit biogenesis"/>
    <property type="evidence" value="ECO:0007669"/>
    <property type="project" value="TreeGrafter"/>
</dbReference>
<dbReference type="InterPro" id="IPR003604">
    <property type="entry name" value="Matrin/U1-like-C_Znf_C2H2"/>
</dbReference>
<feature type="domain" description="C2H2-type" evidence="4">
    <location>
        <begin position="70"/>
        <end position="92"/>
    </location>
</feature>
<sequence length="132" mass="15070">MATHTCLGCHVAFNSYEGQRDHFQSDWHRYNAMRKVAELPPVSKETYNERVGLIKSQKQAEEEIDGKIHCQPCKKSFTSQKAFDNHTKSKKHLDTVIKYQQGASEADLNKKNKQLSATVQAVSDDEDNMEVL</sequence>
<evidence type="ECO:0000313" key="5">
    <source>
        <dbReference type="EMBL" id="CAL4104867.1"/>
    </source>
</evidence>
<feature type="compositionally biased region" description="Acidic residues" evidence="3">
    <location>
        <begin position="123"/>
        <end position="132"/>
    </location>
</feature>
<comment type="caution">
    <text evidence="5">The sequence shown here is derived from an EMBL/GenBank/DDBJ whole genome shotgun (WGS) entry which is preliminary data.</text>
</comment>
<dbReference type="AlphaFoldDB" id="A0AAV2QW83"/>
<dbReference type="InterPro" id="IPR036236">
    <property type="entry name" value="Znf_C2H2_sf"/>
</dbReference>
<dbReference type="Gene3D" id="3.30.160.60">
    <property type="entry name" value="Classic Zinc Finger"/>
    <property type="match status" value="1"/>
</dbReference>
<dbReference type="PANTHER" id="PTHR13182">
    <property type="entry name" value="ZINC FINGER PROTEIN 622"/>
    <property type="match status" value="1"/>
</dbReference>
<dbReference type="PROSITE" id="PS00028">
    <property type="entry name" value="ZINC_FINGER_C2H2_1"/>
    <property type="match status" value="1"/>
</dbReference>
<dbReference type="GO" id="GO:0003676">
    <property type="term" value="F:nucleic acid binding"/>
    <property type="evidence" value="ECO:0007669"/>
    <property type="project" value="InterPro"/>
</dbReference>
<dbReference type="Proteomes" id="UP001497623">
    <property type="component" value="Unassembled WGS sequence"/>
</dbReference>
<reference evidence="5 6" key="1">
    <citation type="submission" date="2024-05" db="EMBL/GenBank/DDBJ databases">
        <authorList>
            <person name="Wallberg A."/>
        </authorList>
    </citation>
    <scope>NUCLEOTIDE SEQUENCE [LARGE SCALE GENOMIC DNA]</scope>
</reference>
<dbReference type="Pfam" id="PF12874">
    <property type="entry name" value="zf-met"/>
    <property type="match status" value="1"/>
</dbReference>